<evidence type="ECO:0000313" key="1">
    <source>
        <dbReference type="EMBL" id="GAH24216.1"/>
    </source>
</evidence>
<sequence>GENITVSNGICYQVGDVFPDENTKYWWKLNISDGNGGYSEETYYFTTEAAKQWIILDTWNITLGNLTISPYTLDTWNVTLGNLTITSFTIDTWNLTIGNLTISPFTRTD</sequence>
<feature type="non-terminal residue" evidence="1">
    <location>
        <position position="109"/>
    </location>
</feature>
<organism evidence="1">
    <name type="scientific">marine sediment metagenome</name>
    <dbReference type="NCBI Taxonomy" id="412755"/>
    <lineage>
        <taxon>unclassified sequences</taxon>
        <taxon>metagenomes</taxon>
        <taxon>ecological metagenomes</taxon>
    </lineage>
</organism>
<dbReference type="AlphaFoldDB" id="X1DT54"/>
<proteinExistence type="predicted"/>
<accession>X1DT54</accession>
<protein>
    <submittedName>
        <fullName evidence="1">Uncharacterized protein</fullName>
    </submittedName>
</protein>
<comment type="caution">
    <text evidence="1">The sequence shown here is derived from an EMBL/GenBank/DDBJ whole genome shotgun (WGS) entry which is preliminary data.</text>
</comment>
<gene>
    <name evidence="1" type="ORF">S01H4_65283</name>
</gene>
<reference evidence="1" key="1">
    <citation type="journal article" date="2014" name="Front. Microbiol.">
        <title>High frequency of phylogenetically diverse reductive dehalogenase-homologous genes in deep subseafloor sedimentary metagenomes.</title>
        <authorList>
            <person name="Kawai M."/>
            <person name="Futagami T."/>
            <person name="Toyoda A."/>
            <person name="Takaki Y."/>
            <person name="Nishi S."/>
            <person name="Hori S."/>
            <person name="Arai W."/>
            <person name="Tsubouchi T."/>
            <person name="Morono Y."/>
            <person name="Uchiyama I."/>
            <person name="Ito T."/>
            <person name="Fujiyama A."/>
            <person name="Inagaki F."/>
            <person name="Takami H."/>
        </authorList>
    </citation>
    <scope>NUCLEOTIDE SEQUENCE</scope>
    <source>
        <strain evidence="1">Expedition CK06-06</strain>
    </source>
</reference>
<name>X1DT54_9ZZZZ</name>
<feature type="non-terminal residue" evidence="1">
    <location>
        <position position="1"/>
    </location>
</feature>
<dbReference type="EMBL" id="BART01039887">
    <property type="protein sequence ID" value="GAH24216.1"/>
    <property type="molecule type" value="Genomic_DNA"/>
</dbReference>